<evidence type="ECO:0000256" key="7">
    <source>
        <dbReference type="ARBA" id="ARBA00023080"/>
    </source>
</evidence>
<dbReference type="GO" id="GO:0000166">
    <property type="term" value="F:nucleotide binding"/>
    <property type="evidence" value="ECO:0007669"/>
    <property type="project" value="UniProtKB-KW"/>
</dbReference>
<name>A0A0M8MUD8_9BASI</name>
<evidence type="ECO:0000256" key="1">
    <source>
        <dbReference type="ARBA" id="ARBA00008023"/>
    </source>
</evidence>
<dbReference type="SUPFAM" id="SSF52972">
    <property type="entry name" value="ITPase-like"/>
    <property type="match status" value="1"/>
</dbReference>
<dbReference type="NCBIfam" id="TIGR00042">
    <property type="entry name" value="RdgB/HAM1 family non-canonical purine NTP pyrophosphatase"/>
    <property type="match status" value="1"/>
</dbReference>
<comment type="catalytic activity">
    <reaction evidence="12">
        <text>XTP + H2O = XMP + diphosphate + H(+)</text>
        <dbReference type="Rhea" id="RHEA:28610"/>
        <dbReference type="ChEBI" id="CHEBI:15377"/>
        <dbReference type="ChEBI" id="CHEBI:15378"/>
        <dbReference type="ChEBI" id="CHEBI:33019"/>
        <dbReference type="ChEBI" id="CHEBI:57464"/>
        <dbReference type="ChEBI" id="CHEBI:61314"/>
        <dbReference type="EC" id="3.6.1.66"/>
    </reaction>
</comment>
<comment type="function">
    <text evidence="12">Pyrophosphatase that hydrolyzes non-canonical purine nucleotides such as inosine triphosphate (ITP), deoxyinosine triphosphate (dITP) or xanthosine 5'-triphosphate (XTP) to their respective monophosphate derivatives. The enzyme does not distinguish between the deoxy- and ribose forms. Probably excludes non-canonical purines from RNA and DNA precursor pools, thus preventing their incorporation into RNA and DNA and avoiding chromosomal lesions.</text>
</comment>
<evidence type="ECO:0000256" key="8">
    <source>
        <dbReference type="ARBA" id="ARBA00054940"/>
    </source>
</evidence>
<keyword evidence="4 12" id="KW-0547">Nucleotide-binding</keyword>
<dbReference type="EMBL" id="LGAV01000005">
    <property type="protein sequence ID" value="KOS13791.1"/>
    <property type="molecule type" value="Genomic_DNA"/>
</dbReference>
<dbReference type="GO" id="GO:0005737">
    <property type="term" value="C:cytoplasm"/>
    <property type="evidence" value="ECO:0007669"/>
    <property type="project" value="UniProtKB-SubCell"/>
</dbReference>
<comment type="similarity">
    <text evidence="1 12 13">Belongs to the HAM1 NTPase family.</text>
</comment>
<comment type="catalytic activity">
    <reaction evidence="11">
        <text>N(6)-hydroxy-dATP + H2O = N(6)-hydroxy-dAMP + diphosphate + H(+)</text>
        <dbReference type="Rhea" id="RHEA:83971"/>
        <dbReference type="ChEBI" id="CHEBI:15377"/>
        <dbReference type="ChEBI" id="CHEBI:15378"/>
        <dbReference type="ChEBI" id="CHEBI:33019"/>
        <dbReference type="ChEBI" id="CHEBI:233529"/>
        <dbReference type="ChEBI" id="CHEBI:233530"/>
    </reaction>
    <physiologicalReaction direction="left-to-right" evidence="11">
        <dbReference type="Rhea" id="RHEA:83972"/>
    </physiologicalReaction>
</comment>
<evidence type="ECO:0000256" key="10">
    <source>
        <dbReference type="ARBA" id="ARBA00093255"/>
    </source>
</evidence>
<evidence type="ECO:0000256" key="6">
    <source>
        <dbReference type="ARBA" id="ARBA00022842"/>
    </source>
</evidence>
<comment type="subunit">
    <text evidence="12">Homodimer.</text>
</comment>
<evidence type="ECO:0000256" key="9">
    <source>
        <dbReference type="ARBA" id="ARBA00093218"/>
    </source>
</evidence>
<organism evidence="14 15">
    <name type="scientific">Malassezia pachydermatis</name>
    <dbReference type="NCBI Taxonomy" id="77020"/>
    <lineage>
        <taxon>Eukaryota</taxon>
        <taxon>Fungi</taxon>
        <taxon>Dikarya</taxon>
        <taxon>Basidiomycota</taxon>
        <taxon>Ustilaginomycotina</taxon>
        <taxon>Malasseziomycetes</taxon>
        <taxon>Malasseziales</taxon>
        <taxon>Malasseziaceae</taxon>
        <taxon>Malassezia</taxon>
    </lineage>
</organism>
<feature type="binding site" evidence="12">
    <location>
        <begin position="69"/>
        <end position="70"/>
    </location>
    <ligand>
        <name>ITP</name>
        <dbReference type="ChEBI" id="CHEBI:61402"/>
    </ligand>
</feature>
<dbReference type="GO" id="GO:0036220">
    <property type="term" value="F:ITP diphosphatase activity"/>
    <property type="evidence" value="ECO:0007669"/>
    <property type="project" value="UniProtKB-UniRule"/>
</dbReference>
<dbReference type="Proteomes" id="UP000037751">
    <property type="component" value="Unassembled WGS sequence"/>
</dbReference>
<keyword evidence="6 12" id="KW-0460">Magnesium</keyword>
<keyword evidence="12" id="KW-0464">Manganese</keyword>
<comment type="catalytic activity">
    <reaction evidence="9">
        <text>ITP + H2O = IMP + diphosphate + H(+)</text>
        <dbReference type="Rhea" id="RHEA:29399"/>
        <dbReference type="ChEBI" id="CHEBI:15377"/>
        <dbReference type="ChEBI" id="CHEBI:15378"/>
        <dbReference type="ChEBI" id="CHEBI:33019"/>
        <dbReference type="ChEBI" id="CHEBI:58053"/>
        <dbReference type="ChEBI" id="CHEBI:61402"/>
        <dbReference type="EC" id="3.6.1.66"/>
    </reaction>
    <physiologicalReaction direction="left-to-right" evidence="9">
        <dbReference type="Rhea" id="RHEA:29400"/>
    </physiologicalReaction>
</comment>
<dbReference type="GO" id="GO:0005634">
    <property type="term" value="C:nucleus"/>
    <property type="evidence" value="ECO:0007669"/>
    <property type="project" value="UniProtKB-SubCell"/>
</dbReference>
<dbReference type="AlphaFoldDB" id="A0A0M8MUD8"/>
<evidence type="ECO:0000256" key="3">
    <source>
        <dbReference type="ARBA" id="ARBA00022723"/>
    </source>
</evidence>
<dbReference type="RefSeq" id="XP_017991423.1">
    <property type="nucleotide sequence ID" value="XM_018136319.1"/>
</dbReference>
<dbReference type="GO" id="GO:0046872">
    <property type="term" value="F:metal ion binding"/>
    <property type="evidence" value="ECO:0007669"/>
    <property type="project" value="UniProtKB-KW"/>
</dbReference>
<evidence type="ECO:0000256" key="5">
    <source>
        <dbReference type="ARBA" id="ARBA00022801"/>
    </source>
</evidence>
<protein>
    <recommendedName>
        <fullName evidence="12">Inosine triphosphate pyrophosphatase</fullName>
        <shortName evidence="12">ITPase</shortName>
        <shortName evidence="12">Inosine triphosphatase</shortName>
        <ecNumber evidence="12">3.6.1.66</ecNumber>
    </recommendedName>
    <alternativeName>
        <fullName evidence="12">Non-canonical purine NTP pyrophosphatase</fullName>
    </alternativeName>
    <alternativeName>
        <fullName evidence="12">Non-standard purine NTP pyrophosphatase</fullName>
    </alternativeName>
    <alternativeName>
        <fullName evidence="12">Nucleoside-triphosphate diphosphatase</fullName>
    </alternativeName>
    <alternativeName>
        <fullName evidence="12">Nucleoside-triphosphate pyrophosphatase</fullName>
        <shortName evidence="12">NTPase</shortName>
    </alternativeName>
    <alternativeName>
        <fullName evidence="12">XTP/dITP diphosphatase</fullName>
    </alternativeName>
</protein>
<evidence type="ECO:0000256" key="11">
    <source>
        <dbReference type="ARBA" id="ARBA00093271"/>
    </source>
</evidence>
<comment type="subcellular location">
    <subcellularLocation>
        <location evidence="12">Cytoplasm</location>
    </subcellularLocation>
    <subcellularLocation>
        <location evidence="12">Nucleus</location>
    </subcellularLocation>
</comment>
<dbReference type="Gene3D" id="3.90.950.10">
    <property type="match status" value="1"/>
</dbReference>
<feature type="binding site" evidence="12">
    <location>
        <position position="168"/>
    </location>
    <ligand>
        <name>ITP</name>
        <dbReference type="ChEBI" id="CHEBI:61402"/>
    </ligand>
</feature>
<proteinExistence type="inferred from homology"/>
<feature type="binding site" evidence="12">
    <location>
        <begin position="173"/>
        <end position="174"/>
    </location>
    <ligand>
        <name>ITP</name>
        <dbReference type="ChEBI" id="CHEBI:61402"/>
    </ligand>
</feature>
<dbReference type="Pfam" id="PF01725">
    <property type="entry name" value="Ham1p_like"/>
    <property type="match status" value="1"/>
</dbReference>
<comment type="cofactor">
    <cofactor evidence="12">
        <name>Mg(2+)</name>
        <dbReference type="ChEBI" id="CHEBI:18420"/>
    </cofactor>
    <cofactor evidence="12">
        <name>Mn(2+)</name>
        <dbReference type="ChEBI" id="CHEBI:29035"/>
    </cofactor>
    <text evidence="12">Binds 1 divalent metal cation per subunit; can use either Mg(2+) or Mn(2+).</text>
</comment>
<comment type="function">
    <text evidence="8">Pyrophosphatase that hydrolyzes the non-canonical purine nucleotides inosine triphosphate (ITP), deoxyinosine triphosphate (dITP) as well as 2'-deoxy-N-6-hydroxylaminopurine triphosphate (dHAPTP) and xanthosine 5'-triphosphate (XTP) to their respective monophosphate derivatives. The enzyme does not distinguish between the deoxy- and ribose forms. Probably excludes non-canonical purines from RNA and DNA precursor pools, thus preventing their incorporation into RNA and DNA and avoiding chromosomal lesions.</text>
</comment>
<dbReference type="OrthoDB" id="6288734at2759"/>
<feature type="binding site" evidence="12">
    <location>
        <position position="41"/>
    </location>
    <ligand>
        <name>Mg(2+)</name>
        <dbReference type="ChEBI" id="CHEBI:18420"/>
    </ligand>
</feature>
<dbReference type="InterPro" id="IPR027502">
    <property type="entry name" value="ITPase"/>
</dbReference>
<keyword evidence="3 12" id="KW-0479">Metal-binding</keyword>
<dbReference type="InterPro" id="IPR002637">
    <property type="entry name" value="RdgB/HAM1"/>
</dbReference>
<dbReference type="GO" id="GO:0035870">
    <property type="term" value="F:dITP diphosphatase activity"/>
    <property type="evidence" value="ECO:0007669"/>
    <property type="project" value="UniProtKB-UniRule"/>
</dbReference>
<feature type="binding site" evidence="12">
    <location>
        <position position="53"/>
    </location>
    <ligand>
        <name>ITP</name>
        <dbReference type="ChEBI" id="CHEBI:61402"/>
    </ligand>
</feature>
<dbReference type="HAMAP" id="MF_03148">
    <property type="entry name" value="HAM1_NTPase"/>
    <property type="match status" value="1"/>
</dbReference>
<evidence type="ECO:0000256" key="13">
    <source>
        <dbReference type="RuleBase" id="RU003781"/>
    </source>
</evidence>
<dbReference type="CDD" id="cd00515">
    <property type="entry name" value="HAM1"/>
    <property type="match status" value="1"/>
</dbReference>
<dbReference type="VEuPathDB" id="FungiDB:Malapachy_1821"/>
<gene>
    <name evidence="14" type="ORF">Malapachy_1821</name>
</gene>
<keyword evidence="5 12" id="KW-0378">Hydrolase</keyword>
<keyword evidence="15" id="KW-1185">Reference proteome</keyword>
<reference evidence="14 15" key="1">
    <citation type="submission" date="2015-07" db="EMBL/GenBank/DDBJ databases">
        <title>Draft Genome Sequence of Malassezia furfur CBS1878 and Malassezia pachydermatis CBS1879.</title>
        <authorList>
            <person name="Triana S."/>
            <person name="Ohm R."/>
            <person name="Gonzalez A."/>
            <person name="DeCock H."/>
            <person name="Restrepo S."/>
            <person name="Celis A."/>
        </authorList>
    </citation>
    <scope>NUCLEOTIDE SEQUENCE [LARGE SCALE GENOMIC DNA]</scope>
    <source>
        <strain evidence="14 15">CBS 1879</strain>
    </source>
</reference>
<dbReference type="PANTHER" id="PTHR11067:SF9">
    <property type="entry name" value="INOSINE TRIPHOSPHATE PYROPHOSPHATASE"/>
    <property type="match status" value="1"/>
</dbReference>
<dbReference type="PANTHER" id="PTHR11067">
    <property type="entry name" value="INOSINE TRIPHOSPHATE PYROPHOSPHATASE/HAM1 PROTEIN"/>
    <property type="match status" value="1"/>
</dbReference>
<dbReference type="EC" id="3.6.1.66" evidence="12"/>
<evidence type="ECO:0000313" key="14">
    <source>
        <dbReference type="EMBL" id="KOS13791.1"/>
    </source>
</evidence>
<dbReference type="STRING" id="77020.A0A0M8MUD8"/>
<keyword evidence="2 12" id="KW-0963">Cytoplasm</keyword>
<comment type="caution">
    <text evidence="14">The sequence shown here is derived from an EMBL/GenBank/DDBJ whole genome shotgun (WGS) entry which is preliminary data.</text>
</comment>
<feature type="binding site" evidence="12">
    <location>
        <begin position="145"/>
        <end position="148"/>
    </location>
    <ligand>
        <name>ITP</name>
        <dbReference type="ChEBI" id="CHEBI:61402"/>
    </ligand>
</feature>
<keyword evidence="12" id="KW-0539">Nucleus</keyword>
<evidence type="ECO:0000256" key="2">
    <source>
        <dbReference type="ARBA" id="ARBA00022490"/>
    </source>
</evidence>
<dbReference type="GO" id="GO:0009117">
    <property type="term" value="P:nucleotide metabolic process"/>
    <property type="evidence" value="ECO:0007669"/>
    <property type="project" value="UniProtKB-KW"/>
</dbReference>
<keyword evidence="7 12" id="KW-0546">Nucleotide metabolism</keyword>
<evidence type="ECO:0000256" key="4">
    <source>
        <dbReference type="ARBA" id="ARBA00022741"/>
    </source>
</evidence>
<dbReference type="GO" id="GO:0036222">
    <property type="term" value="F:XTP diphosphatase activity"/>
    <property type="evidence" value="ECO:0007669"/>
    <property type="project" value="UniProtKB-UniRule"/>
</dbReference>
<dbReference type="FunFam" id="3.90.950.10:FF:000003">
    <property type="entry name" value="Inosine triphosphate pyrophosphatase"/>
    <property type="match status" value="1"/>
</dbReference>
<comment type="catalytic activity">
    <reaction evidence="10">
        <text>dITP + H2O = dIMP + diphosphate + H(+)</text>
        <dbReference type="Rhea" id="RHEA:28342"/>
        <dbReference type="ChEBI" id="CHEBI:15377"/>
        <dbReference type="ChEBI" id="CHEBI:15378"/>
        <dbReference type="ChEBI" id="CHEBI:33019"/>
        <dbReference type="ChEBI" id="CHEBI:61194"/>
        <dbReference type="ChEBI" id="CHEBI:61382"/>
        <dbReference type="EC" id="3.6.1.66"/>
    </reaction>
    <physiologicalReaction direction="left-to-right" evidence="10">
        <dbReference type="Rhea" id="RHEA:28343"/>
    </physiologicalReaction>
</comment>
<dbReference type="GeneID" id="28728194"/>
<accession>A0A0M8MUD8</accession>
<evidence type="ECO:0000313" key="15">
    <source>
        <dbReference type="Proteomes" id="UP000037751"/>
    </source>
</evidence>
<feature type="binding site" evidence="12">
    <location>
        <position position="69"/>
    </location>
    <ligand>
        <name>Mg(2+)</name>
        <dbReference type="ChEBI" id="CHEBI:18420"/>
    </ligand>
</feature>
<dbReference type="GO" id="GO:0009204">
    <property type="term" value="P:deoxyribonucleoside triphosphate catabolic process"/>
    <property type="evidence" value="ECO:0007669"/>
    <property type="project" value="UniProtKB-UniRule"/>
</dbReference>
<dbReference type="InterPro" id="IPR029001">
    <property type="entry name" value="ITPase-like_fam"/>
</dbReference>
<feature type="binding site" evidence="12">
    <location>
        <begin position="9"/>
        <end position="14"/>
    </location>
    <ligand>
        <name>ITP</name>
        <dbReference type="ChEBI" id="CHEBI:61402"/>
    </ligand>
</feature>
<sequence length="188" mass="20633">MSRVITFVTGNKNKLREVKAILEKSGDTAWTLESRELDVPEVQGNTQQVALAKCRAAAKQLNGPCLTEDTALCFQALQGLPGPYIKDFLQKLGLDGLNTLLAGFDDKRAEAVCTFAYCEGPESEPIVFEGRTPGRIVPPRGPTHFGWDPVFEVEGRGKTFAEMDGAEKNEVSHRYKALAKVQAYLQST</sequence>
<evidence type="ECO:0000256" key="12">
    <source>
        <dbReference type="HAMAP-Rule" id="MF_03148"/>
    </source>
</evidence>